<accession>A0A926EIW7</accession>
<dbReference type="Gene3D" id="3.15.30.10">
    <property type="entry name" value="putative capsid protein of prophage domain like"/>
    <property type="match status" value="1"/>
</dbReference>
<evidence type="ECO:0000313" key="1">
    <source>
        <dbReference type="EMBL" id="MBC8581224.1"/>
    </source>
</evidence>
<gene>
    <name evidence="1" type="ORF">H8718_17090</name>
</gene>
<comment type="caution">
    <text evidence="1">The sequence shown here is derived from an EMBL/GenBank/DDBJ whole genome shotgun (WGS) entry which is preliminary data.</text>
</comment>
<dbReference type="AlphaFoldDB" id="A0A926EIW7"/>
<organism evidence="1 2">
    <name type="scientific">Zhenhengia yiwuensis</name>
    <dbReference type="NCBI Taxonomy" id="2763666"/>
    <lineage>
        <taxon>Bacteria</taxon>
        <taxon>Bacillati</taxon>
        <taxon>Bacillota</taxon>
        <taxon>Clostridia</taxon>
        <taxon>Lachnospirales</taxon>
        <taxon>Lachnospiraceae</taxon>
        <taxon>Zhenhengia</taxon>
    </lineage>
</organism>
<dbReference type="Proteomes" id="UP000655830">
    <property type="component" value="Unassembled WGS sequence"/>
</dbReference>
<protein>
    <submittedName>
        <fullName evidence="1">Major capsid protein</fullName>
    </submittedName>
</protein>
<keyword evidence="2" id="KW-1185">Reference proteome</keyword>
<name>A0A926EIW7_9FIRM</name>
<proteinExistence type="predicted"/>
<dbReference type="Pfam" id="PF03864">
    <property type="entry name" value="Phage_cap_E"/>
    <property type="match status" value="1"/>
</dbReference>
<reference evidence="1" key="1">
    <citation type="submission" date="2020-08" db="EMBL/GenBank/DDBJ databases">
        <title>Genome public.</title>
        <authorList>
            <person name="Liu C."/>
            <person name="Sun Q."/>
        </authorList>
    </citation>
    <scope>NUCLEOTIDE SEQUENCE</scope>
    <source>
        <strain evidence="1">NSJ-12</strain>
    </source>
</reference>
<dbReference type="RefSeq" id="WP_249334042.1">
    <property type="nucleotide sequence ID" value="NZ_JACRSY010000041.1"/>
</dbReference>
<dbReference type="InterPro" id="IPR005564">
    <property type="entry name" value="Major_capsid_GpE"/>
</dbReference>
<dbReference type="EMBL" id="JACRSY010000041">
    <property type="protein sequence ID" value="MBC8581224.1"/>
    <property type="molecule type" value="Genomic_DNA"/>
</dbReference>
<dbReference type="Gene3D" id="3.30.1930.10">
    <property type="entry name" value="capsid protein of prophage domain"/>
    <property type="match status" value="1"/>
</dbReference>
<evidence type="ECO:0000313" key="2">
    <source>
        <dbReference type="Proteomes" id="UP000655830"/>
    </source>
</evidence>
<sequence>MSQKFTTIEMLQALDLRKPIGSFFTSFFPVSNTHIAENLQLEIKKGKRTMAPFVAPRVGGKVMKRSGSTTKLLQTPKIAPERPMTIDDISKKGFGESIYSNKSPEERAVELLGRDMTELEEAIQRRKEWMAREIILTGAISVQDAEEGVDVEIDFNFTNKTTLVSEALWSAATSNPIEDLATWRRAVIKATGKAPTVCIMANDVYQAFKVHPKVNQERQLLTSSTVKIEPRIVDPSLTFLGRLVELDIDIYSYDEWFVDDAGEEQPMLPDGKLILLPTSIGSFEYGSVTQLEGEDFMTYEAEIVPQVLVDTRNNIKTLRLTSRPLPKPDDVDSWYVATVLAED</sequence>